<feature type="transmembrane region" description="Helical" evidence="1">
    <location>
        <begin position="74"/>
        <end position="94"/>
    </location>
</feature>
<sequence length="146" mass="15916">MISRRFETILIILGIAVFAFFGVQGVSMLVVHNDEEAAMELYESYQGDLEADQEETYDLPEFSVFVENLQSGGIIILVLSAMTIITGIISIVFLKKNLKPKLVGILLLVSGAVVAILGFAPAMFGSLLYMASGVLVLFKKPKVQVE</sequence>
<evidence type="ECO:0000256" key="1">
    <source>
        <dbReference type="SAM" id="Phobius"/>
    </source>
</evidence>
<feature type="domain" description="DUF4064" evidence="2">
    <location>
        <begin position="3"/>
        <end position="116"/>
    </location>
</feature>
<name>A0A2V3W6L1_9BACI</name>
<keyword evidence="1" id="KW-0472">Membrane</keyword>
<dbReference type="AlphaFoldDB" id="A0A2V3W6L1"/>
<feature type="transmembrane region" description="Helical" evidence="1">
    <location>
        <begin position="9"/>
        <end position="31"/>
    </location>
</feature>
<keyword evidence="4" id="KW-1185">Reference proteome</keyword>
<proteinExistence type="predicted"/>
<feature type="transmembrane region" description="Helical" evidence="1">
    <location>
        <begin position="106"/>
        <end position="131"/>
    </location>
</feature>
<evidence type="ECO:0000313" key="4">
    <source>
        <dbReference type="Proteomes" id="UP000247922"/>
    </source>
</evidence>
<dbReference type="EMBL" id="QJJR01000010">
    <property type="protein sequence ID" value="PXW89216.1"/>
    <property type="molecule type" value="Genomic_DNA"/>
</dbReference>
<dbReference type="RefSeq" id="WP_110251769.1">
    <property type="nucleotide sequence ID" value="NZ_QJJR01000010.1"/>
</dbReference>
<dbReference type="InterPro" id="IPR025273">
    <property type="entry name" value="DUF4064"/>
</dbReference>
<organism evidence="3 4">
    <name type="scientific">Streptohalobacillus salinus</name>
    <dbReference type="NCBI Taxonomy" id="621096"/>
    <lineage>
        <taxon>Bacteria</taxon>
        <taxon>Bacillati</taxon>
        <taxon>Bacillota</taxon>
        <taxon>Bacilli</taxon>
        <taxon>Bacillales</taxon>
        <taxon>Bacillaceae</taxon>
        <taxon>Streptohalobacillus</taxon>
    </lineage>
</organism>
<gene>
    <name evidence="3" type="ORF">DES38_11078</name>
</gene>
<reference evidence="3 4" key="1">
    <citation type="submission" date="2018-05" db="EMBL/GenBank/DDBJ databases">
        <title>Genomic Encyclopedia of Type Strains, Phase IV (KMG-IV): sequencing the most valuable type-strain genomes for metagenomic binning, comparative biology and taxonomic classification.</title>
        <authorList>
            <person name="Goeker M."/>
        </authorList>
    </citation>
    <scope>NUCLEOTIDE SEQUENCE [LARGE SCALE GENOMIC DNA]</scope>
    <source>
        <strain evidence="3 4">DSM 22440</strain>
    </source>
</reference>
<keyword evidence="1" id="KW-1133">Transmembrane helix</keyword>
<protein>
    <submittedName>
        <fullName evidence="3">Uncharacterized protein DUF4064</fullName>
    </submittedName>
</protein>
<dbReference type="OrthoDB" id="2357232at2"/>
<evidence type="ECO:0000313" key="3">
    <source>
        <dbReference type="EMBL" id="PXW89216.1"/>
    </source>
</evidence>
<dbReference type="Pfam" id="PF13273">
    <property type="entry name" value="DUF4064"/>
    <property type="match status" value="1"/>
</dbReference>
<evidence type="ECO:0000259" key="2">
    <source>
        <dbReference type="Pfam" id="PF13273"/>
    </source>
</evidence>
<keyword evidence="1" id="KW-0812">Transmembrane</keyword>
<comment type="caution">
    <text evidence="3">The sequence shown here is derived from an EMBL/GenBank/DDBJ whole genome shotgun (WGS) entry which is preliminary data.</text>
</comment>
<dbReference type="Proteomes" id="UP000247922">
    <property type="component" value="Unassembled WGS sequence"/>
</dbReference>
<accession>A0A2V3W6L1</accession>